<gene>
    <name evidence="3" type="ORF">BW733_16975</name>
</gene>
<feature type="compositionally biased region" description="Basic and acidic residues" evidence="1">
    <location>
        <begin position="671"/>
        <end position="688"/>
    </location>
</feature>
<feature type="region of interest" description="Disordered" evidence="1">
    <location>
        <begin position="637"/>
        <end position="688"/>
    </location>
</feature>
<keyword evidence="4" id="KW-1185">Reference proteome</keyword>
<dbReference type="PROSITE" id="PS50994">
    <property type="entry name" value="INTEGRASE"/>
    <property type="match status" value="1"/>
</dbReference>
<dbReference type="AlphaFoldDB" id="A0A1Q2D1N1"/>
<dbReference type="InterPro" id="IPR012337">
    <property type="entry name" value="RNaseH-like_sf"/>
</dbReference>
<evidence type="ECO:0000313" key="4">
    <source>
        <dbReference type="Proteomes" id="UP000188235"/>
    </source>
</evidence>
<protein>
    <submittedName>
        <fullName evidence="3">Integrase</fullName>
    </submittedName>
</protein>
<evidence type="ECO:0000259" key="2">
    <source>
        <dbReference type="PROSITE" id="PS50994"/>
    </source>
</evidence>
<dbReference type="Gene3D" id="3.30.420.10">
    <property type="entry name" value="Ribonuclease H-like superfamily/Ribonuclease H"/>
    <property type="match status" value="1"/>
</dbReference>
<dbReference type="InterPro" id="IPR015378">
    <property type="entry name" value="Transposase-like_Mu_C"/>
</dbReference>
<feature type="domain" description="Integrase catalytic" evidence="2">
    <location>
        <begin position="268"/>
        <end position="499"/>
    </location>
</feature>
<dbReference type="Proteomes" id="UP000188235">
    <property type="component" value="Chromosome"/>
</dbReference>
<dbReference type="InterPro" id="IPR036397">
    <property type="entry name" value="RNaseH_sf"/>
</dbReference>
<sequence>MKSVRLFDYIAYDGDSYQVIAQDGARLALKSLTTNRVRHVGVADLLADDSYEPDSPDRLPVLDDVAVLETLDGQTREDTLWLYGHVHEIVNGTPPLALLNGEEITPRAQYAPEAPLLEKITAKAEELSSTDRPLSARALRRHVSAYRKRGVVALVDGRKVRRAAPGRDQDPRLVEMIREELSAQQDISTGRKTRVITRVLTRAEAFNAAQKEAEANGLARDQEPIELPSRTTMYRLVDAQVGTRHSFGDATLRRTQANRPDRTYGRRTPLRPGELVEIDSTKLDLMVVFPDGTTGRPELTTMIDVATATPTAAILFPESTKGIDVAALVLARSLTPLPMQPGWNEELALSRSVLPADMIEPDETLRAAIAARPLIYPETITIDRGKVYTGSVFQLACERLQISVIPAPPGTPTAKPHVERQFGAVHDGLIQYLRGYVGRSVNRRGEDPSAEAYWTLSQLQSILDSWLVQHWQTTPRKGLTVPAMPKKALSPNEAYAALSGIAPTPAVALTRDDYISLLPIDFRSIQPYGINHSGLIYDAPELHPLRGQKSGLGGRAKDGWEVRYDPARMNMIFLRDHRAGRWIEAHWLLDDKALAPFSSAVLEAARKAVARRDETTPQHKVLEEIIRIQSGLDVTGKERSAARRRSTPTVPDLAVPEETEPVEVPTPKPSRMPEKRARALPDLPDRLL</sequence>
<name>A0A1Q2D1N1_9ACTN</name>
<dbReference type="STRING" id="399497.BW733_16975"/>
<evidence type="ECO:0000256" key="1">
    <source>
        <dbReference type="SAM" id="MobiDB-lite"/>
    </source>
</evidence>
<dbReference type="GO" id="GO:0015074">
    <property type="term" value="P:DNA integration"/>
    <property type="evidence" value="ECO:0007669"/>
    <property type="project" value="InterPro"/>
</dbReference>
<dbReference type="KEGG" id="tfa:BW733_16975"/>
<evidence type="ECO:0000313" key="3">
    <source>
        <dbReference type="EMBL" id="AQP52262.1"/>
    </source>
</evidence>
<reference evidence="3 4" key="1">
    <citation type="journal article" date="2008" name="Int. J. Syst. Evol. Microbiol.">
        <title>Tessaracoccus flavescens sp. nov., isolated from marine sediment.</title>
        <authorList>
            <person name="Lee D.W."/>
            <person name="Lee S.D."/>
        </authorList>
    </citation>
    <scope>NUCLEOTIDE SEQUENCE [LARGE SCALE GENOMIC DNA]</scope>
    <source>
        <strain evidence="3 4">SST-39T</strain>
    </source>
</reference>
<dbReference type="EMBL" id="CP019607">
    <property type="protein sequence ID" value="AQP52262.1"/>
    <property type="molecule type" value="Genomic_DNA"/>
</dbReference>
<accession>A0A1Q2D1N1</accession>
<dbReference type="RefSeq" id="WP_077352339.1">
    <property type="nucleotide sequence ID" value="NZ_CP019607.1"/>
</dbReference>
<dbReference type="InterPro" id="IPR001584">
    <property type="entry name" value="Integrase_cat-core"/>
</dbReference>
<proteinExistence type="predicted"/>
<dbReference type="Pfam" id="PF09299">
    <property type="entry name" value="Mu-transpos_C"/>
    <property type="match status" value="1"/>
</dbReference>
<dbReference type="OrthoDB" id="52928at2"/>
<dbReference type="SUPFAM" id="SSF53098">
    <property type="entry name" value="Ribonuclease H-like"/>
    <property type="match status" value="1"/>
</dbReference>
<organism evidence="3 4">
    <name type="scientific">Tessaracoccus flavescens</name>
    <dbReference type="NCBI Taxonomy" id="399497"/>
    <lineage>
        <taxon>Bacteria</taxon>
        <taxon>Bacillati</taxon>
        <taxon>Actinomycetota</taxon>
        <taxon>Actinomycetes</taxon>
        <taxon>Propionibacteriales</taxon>
        <taxon>Propionibacteriaceae</taxon>
        <taxon>Tessaracoccus</taxon>
    </lineage>
</organism>
<dbReference type="GO" id="GO:0003676">
    <property type="term" value="F:nucleic acid binding"/>
    <property type="evidence" value="ECO:0007669"/>
    <property type="project" value="InterPro"/>
</dbReference>